<dbReference type="KEGG" id="tsph:KIH39_00015"/>
<dbReference type="EMBL" id="CP074694">
    <property type="protein sequence ID" value="QVL32339.1"/>
    <property type="molecule type" value="Genomic_DNA"/>
</dbReference>
<evidence type="ECO:0000313" key="1">
    <source>
        <dbReference type="EMBL" id="QVL32339.1"/>
    </source>
</evidence>
<name>A0A8E6B6F9_9BACT</name>
<protein>
    <submittedName>
        <fullName evidence="1">Uncharacterized protein</fullName>
    </submittedName>
</protein>
<dbReference type="Proteomes" id="UP000676194">
    <property type="component" value="Chromosome"/>
</dbReference>
<evidence type="ECO:0000313" key="2">
    <source>
        <dbReference type="Proteomes" id="UP000676194"/>
    </source>
</evidence>
<organism evidence="1 2">
    <name type="scientific">Telmatocola sphagniphila</name>
    <dbReference type="NCBI Taxonomy" id="1123043"/>
    <lineage>
        <taxon>Bacteria</taxon>
        <taxon>Pseudomonadati</taxon>
        <taxon>Planctomycetota</taxon>
        <taxon>Planctomycetia</taxon>
        <taxon>Gemmatales</taxon>
        <taxon>Gemmataceae</taxon>
    </lineage>
</organism>
<proteinExistence type="predicted"/>
<reference evidence="1" key="1">
    <citation type="submission" date="2021-05" db="EMBL/GenBank/DDBJ databases">
        <title>Complete genome sequence of the cellulolytic planctomycete Telmatocola sphagniphila SP2T and characterization of the first cellulase from planctomycetes.</title>
        <authorList>
            <person name="Rakitin A.L."/>
            <person name="Beletsky A.V."/>
            <person name="Naumoff D.G."/>
            <person name="Kulichevskaya I.S."/>
            <person name="Mardanov A.V."/>
            <person name="Ravin N.V."/>
            <person name="Dedysh S.N."/>
        </authorList>
    </citation>
    <scope>NUCLEOTIDE SEQUENCE</scope>
    <source>
        <strain evidence="1">SP2T</strain>
    </source>
</reference>
<accession>A0A8E6B6F9</accession>
<keyword evidence="2" id="KW-1185">Reference proteome</keyword>
<sequence>MIRKPGLIALRESCGSDERFVDQIHHHLGLCDENGRRHLDHLGRQQIRFPDGIRESERIRLDEFNWRGLTEAIFGTDDASAIQRQFNGPNVQLALLLQEAGEGAVLPSHLSNVNTLNAIYSGLIQASVLEGYTLPEFINSQLATEETTNIFEGRKSIGVTLQNPRAEGRQPSQPTKRAQVGERWITQPLTVENSLAIELTYEAVFADNLTGGGLMTAARDIGRYVQLQREYAIIDAFIGVTNTYSYKNNVYNTYMTGGYYTNRLTANPLMHWTNIQRARVAFRNMRAVEVNQPLTVRPSRVLCNEELVAQAGQVKSPTTAVQYRDPASTTQPMNIRIADNPYPGAYDVLTTPYLYERQTAADGLGMDATTAGSTWYYYEPGWLKWVVNWPFRVQEAIATSMDMIDRGLVAFFKADERGIPMVEEPRRVLDNRAA</sequence>
<dbReference type="AlphaFoldDB" id="A0A8E6B6F9"/>
<gene>
    <name evidence="1" type="ORF">KIH39_00015</name>
</gene>
<dbReference type="RefSeq" id="WP_213497200.1">
    <property type="nucleotide sequence ID" value="NZ_CP074694.1"/>
</dbReference>